<dbReference type="PROSITE" id="PS50293">
    <property type="entry name" value="TPR_REGION"/>
    <property type="match status" value="1"/>
</dbReference>
<dbReference type="PROSITE" id="PS50005">
    <property type="entry name" value="TPR"/>
    <property type="match status" value="2"/>
</dbReference>
<feature type="region of interest" description="Disordered" evidence="4">
    <location>
        <begin position="268"/>
        <end position="305"/>
    </location>
</feature>
<keyword evidence="1" id="KW-0677">Repeat</keyword>
<dbReference type="Gene3D" id="1.25.40.10">
    <property type="entry name" value="Tetratricopeptide repeat domain"/>
    <property type="match status" value="2"/>
</dbReference>
<keyword evidence="2 3" id="KW-0802">TPR repeat</keyword>
<protein>
    <submittedName>
        <fullName evidence="5">Tetratricopeptide TPR_1 repeat-containing protein</fullName>
    </submittedName>
</protein>
<feature type="repeat" description="TPR" evidence="3">
    <location>
        <begin position="146"/>
        <end position="179"/>
    </location>
</feature>
<accession>G7Q4N0</accession>
<dbReference type="Pfam" id="PF13181">
    <property type="entry name" value="TPR_8"/>
    <property type="match status" value="1"/>
</dbReference>
<reference evidence="6" key="1">
    <citation type="journal article" date="2015" name="Genome Announc.">
        <title>High-Quality Draft Genome Sequence of Desulfovibrio carbinoliphilus FW-101-2B, an Organic Acid-Oxidizing Sulfate-Reducing Bacterium Isolated from Uranium(VI)-Contaminated Groundwater.</title>
        <authorList>
            <person name="Ramsay B.D."/>
            <person name="Hwang C."/>
            <person name="Woo H.L."/>
            <person name="Carroll S.L."/>
            <person name="Lucas S."/>
            <person name="Han J."/>
            <person name="Lapidus A.L."/>
            <person name="Cheng J.F."/>
            <person name="Goodwin L.A."/>
            <person name="Pitluck S."/>
            <person name="Peters L."/>
            <person name="Chertkov O."/>
            <person name="Held B."/>
            <person name="Detter J.C."/>
            <person name="Han C.S."/>
            <person name="Tapia R."/>
            <person name="Land M.L."/>
            <person name="Hauser L.J."/>
            <person name="Kyrpides N.C."/>
            <person name="Ivanova N.N."/>
            <person name="Mikhailova N."/>
            <person name="Pagani I."/>
            <person name="Woyke T."/>
            <person name="Arkin A.P."/>
            <person name="Dehal P."/>
            <person name="Chivian D."/>
            <person name="Criddle C.S."/>
            <person name="Wu W."/>
            <person name="Chakraborty R."/>
            <person name="Hazen T.C."/>
            <person name="Fields M.W."/>
        </authorList>
    </citation>
    <scope>NUCLEOTIDE SEQUENCE [LARGE SCALE GENOMIC DNA]</scope>
    <source>
        <strain evidence="6">FW-101-2B</strain>
    </source>
</reference>
<organism evidence="5 6">
    <name type="scientific">Solidesulfovibrio carbinoliphilus subsp. oakridgensis</name>
    <dbReference type="NCBI Taxonomy" id="694327"/>
    <lineage>
        <taxon>Bacteria</taxon>
        <taxon>Pseudomonadati</taxon>
        <taxon>Thermodesulfobacteriota</taxon>
        <taxon>Desulfovibrionia</taxon>
        <taxon>Desulfovibrionales</taxon>
        <taxon>Desulfovibrionaceae</taxon>
        <taxon>Solidesulfovibrio</taxon>
    </lineage>
</organism>
<dbReference type="InterPro" id="IPR019734">
    <property type="entry name" value="TPR_rpt"/>
</dbReference>
<evidence type="ECO:0000313" key="6">
    <source>
        <dbReference type="Proteomes" id="UP000004662"/>
    </source>
</evidence>
<dbReference type="STRING" id="694327.DFW101_1482"/>
<feature type="repeat" description="TPR" evidence="3">
    <location>
        <begin position="218"/>
        <end position="251"/>
    </location>
</feature>
<name>G7Q4N0_9BACT</name>
<evidence type="ECO:0000256" key="1">
    <source>
        <dbReference type="ARBA" id="ARBA00022737"/>
    </source>
</evidence>
<evidence type="ECO:0000256" key="3">
    <source>
        <dbReference type="PROSITE-ProRule" id="PRU00339"/>
    </source>
</evidence>
<dbReference type="eggNOG" id="COG0457">
    <property type="taxonomic scope" value="Bacteria"/>
</dbReference>
<proteinExistence type="predicted"/>
<dbReference type="InterPro" id="IPR051012">
    <property type="entry name" value="CellSynth/LPSAsmb/PSIAsmb"/>
</dbReference>
<dbReference type="InterPro" id="IPR011990">
    <property type="entry name" value="TPR-like_helical_dom_sf"/>
</dbReference>
<dbReference type="PANTHER" id="PTHR45586:SF1">
    <property type="entry name" value="LIPOPOLYSACCHARIDE ASSEMBLY PROTEIN B"/>
    <property type="match status" value="1"/>
</dbReference>
<dbReference type="RefSeq" id="WP_009180889.1">
    <property type="nucleotide sequence ID" value="NZ_CM001368.1"/>
</dbReference>
<feature type="region of interest" description="Disordered" evidence="4">
    <location>
        <begin position="1"/>
        <end position="29"/>
    </location>
</feature>
<evidence type="ECO:0000313" key="5">
    <source>
        <dbReference type="EMBL" id="EHJ47490.1"/>
    </source>
</evidence>
<dbReference type="SMART" id="SM00028">
    <property type="entry name" value="TPR"/>
    <property type="match status" value="3"/>
</dbReference>
<dbReference type="SUPFAM" id="SSF48452">
    <property type="entry name" value="TPR-like"/>
    <property type="match status" value="1"/>
</dbReference>
<evidence type="ECO:0000256" key="4">
    <source>
        <dbReference type="SAM" id="MobiDB-lite"/>
    </source>
</evidence>
<dbReference type="Proteomes" id="UP000004662">
    <property type="component" value="Chromosome"/>
</dbReference>
<dbReference type="HOGENOM" id="CLU_069326_1_0_7"/>
<evidence type="ECO:0000256" key="2">
    <source>
        <dbReference type="ARBA" id="ARBA00022803"/>
    </source>
</evidence>
<gene>
    <name evidence="5" type="ORF">DFW101_1482</name>
</gene>
<dbReference type="AlphaFoldDB" id="G7Q4N0"/>
<keyword evidence="6" id="KW-1185">Reference proteome</keyword>
<sequence>MTQKQDPTAPPAKPASGDHAGGSGKPRDRIKGIFSTQAIQKVGTGTTTRRTIQKMYWFVEEDPSGTLELQPLNKNYVPSGPKRHVGLEELLDKFSPEPEFYVTTVYPRLRELNMVIQKGERHREKGEIFSAELEFGQALAVDEENIRANFGLGLTYLDRGESNKADDIFQRLVRLDAAFDKEHKHLFNEFGMNLRKNKMLDQALDYYQRAENLALRDDNLMFNIARAFFDKKDYRKAMEYLQKALVLNPEHAESRRFAAFLEEKGLAKAQAPAKAPQPAAAPEDPAAPSLPGGSDAPDGGDPAAP</sequence>
<dbReference type="PANTHER" id="PTHR45586">
    <property type="entry name" value="TPR REPEAT-CONTAINING PROTEIN PA4667"/>
    <property type="match status" value="1"/>
</dbReference>
<dbReference type="Pfam" id="PF00515">
    <property type="entry name" value="TPR_1"/>
    <property type="match status" value="1"/>
</dbReference>
<dbReference type="EMBL" id="CM001368">
    <property type="protein sequence ID" value="EHJ47490.1"/>
    <property type="molecule type" value="Genomic_DNA"/>
</dbReference>